<dbReference type="InterPro" id="IPR009097">
    <property type="entry name" value="Cyclic_Pdiesterase"/>
</dbReference>
<dbReference type="AlphaFoldDB" id="A0A8J3ZG78"/>
<dbReference type="EMBL" id="BOPG01000077">
    <property type="protein sequence ID" value="GIJ62317.1"/>
    <property type="molecule type" value="Genomic_DNA"/>
</dbReference>
<dbReference type="RefSeq" id="WP_204007887.1">
    <property type="nucleotide sequence ID" value="NZ_BOPG01000077.1"/>
</dbReference>
<organism evidence="1 2">
    <name type="scientific">Virgisporangium aurantiacum</name>
    <dbReference type="NCBI Taxonomy" id="175570"/>
    <lineage>
        <taxon>Bacteria</taxon>
        <taxon>Bacillati</taxon>
        <taxon>Actinomycetota</taxon>
        <taxon>Actinomycetes</taxon>
        <taxon>Micromonosporales</taxon>
        <taxon>Micromonosporaceae</taxon>
        <taxon>Virgisporangium</taxon>
    </lineage>
</organism>
<gene>
    <name evidence="1" type="ORF">Vau01_098330</name>
</gene>
<name>A0A8J3ZG78_9ACTN</name>
<proteinExistence type="predicted"/>
<dbReference type="Gene3D" id="3.90.1140.10">
    <property type="entry name" value="Cyclic phosphodiesterase"/>
    <property type="match status" value="1"/>
</dbReference>
<protein>
    <recommendedName>
        <fullName evidence="3">2'-5' RNA ligase</fullName>
    </recommendedName>
</protein>
<keyword evidence="2" id="KW-1185">Reference proteome</keyword>
<accession>A0A8J3ZG78</accession>
<dbReference type="Proteomes" id="UP000612585">
    <property type="component" value="Unassembled WGS sequence"/>
</dbReference>
<reference evidence="1" key="1">
    <citation type="submission" date="2021-01" db="EMBL/GenBank/DDBJ databases">
        <title>Whole genome shotgun sequence of Virgisporangium aurantiacum NBRC 16421.</title>
        <authorList>
            <person name="Komaki H."/>
            <person name="Tamura T."/>
        </authorList>
    </citation>
    <scope>NUCLEOTIDE SEQUENCE</scope>
    <source>
        <strain evidence="1">NBRC 16421</strain>
    </source>
</reference>
<dbReference type="SUPFAM" id="SSF55144">
    <property type="entry name" value="LigT-like"/>
    <property type="match status" value="1"/>
</dbReference>
<dbReference type="Pfam" id="PF13563">
    <property type="entry name" value="2_5_RNA_ligase2"/>
    <property type="match status" value="1"/>
</dbReference>
<sequence length="221" mass="25000">MTSRELRSLRDRWTSYERLPTLSPHWYWRPGWRPGRTFYTWHLTFVGQATLHGLVADLQRSLRGPELDPVPPDGLHLTLQGVGFTDEVDTERITAVRRAAVKRCARLTPFDLTLGPVDPDPEGVGLLVRPWDAVERLRHALRAATAAACGTVPEPADGFRPHVTIFYSGAPAAVHAVRERLRPLRDRPPVDVTVRHVSLIALRREERRYSWDTVADVRLGG</sequence>
<evidence type="ECO:0000313" key="2">
    <source>
        <dbReference type="Proteomes" id="UP000612585"/>
    </source>
</evidence>
<comment type="caution">
    <text evidence="1">The sequence shown here is derived from an EMBL/GenBank/DDBJ whole genome shotgun (WGS) entry which is preliminary data.</text>
</comment>
<evidence type="ECO:0000313" key="1">
    <source>
        <dbReference type="EMBL" id="GIJ62317.1"/>
    </source>
</evidence>
<evidence type="ECO:0008006" key="3">
    <source>
        <dbReference type="Google" id="ProtNLM"/>
    </source>
</evidence>